<dbReference type="InterPro" id="IPR023298">
    <property type="entry name" value="ATPase_P-typ_TM_dom_sf"/>
</dbReference>
<dbReference type="PROSITE" id="PS01229">
    <property type="entry name" value="COF_2"/>
    <property type="match status" value="1"/>
</dbReference>
<dbReference type="GO" id="GO:0046872">
    <property type="term" value="F:metal ion binding"/>
    <property type="evidence" value="ECO:0007669"/>
    <property type="project" value="UniProtKB-KW"/>
</dbReference>
<keyword evidence="16" id="KW-1185">Reference proteome</keyword>
<feature type="transmembrane region" description="Helical" evidence="11">
    <location>
        <begin position="510"/>
        <end position="534"/>
    </location>
</feature>
<keyword evidence="7" id="KW-0460">Magnesium</keyword>
<dbReference type="Gene3D" id="2.70.150.10">
    <property type="entry name" value="Calcium-transporting ATPase, cytoplasmic transduction domain A"/>
    <property type="match status" value="1"/>
</dbReference>
<dbReference type="InterPro" id="IPR036412">
    <property type="entry name" value="HAD-like_sf"/>
</dbReference>
<dbReference type="Pfam" id="PF00690">
    <property type="entry name" value="Cation_ATPase_N"/>
    <property type="match status" value="1"/>
</dbReference>
<name>A0ABD3MTM0_9STRA</name>
<feature type="transmembrane region" description="Helical" evidence="11">
    <location>
        <begin position="683"/>
        <end position="703"/>
    </location>
</feature>
<evidence type="ECO:0000256" key="9">
    <source>
        <dbReference type="ARBA" id="ARBA00022989"/>
    </source>
</evidence>
<dbReference type="SUPFAM" id="SSF56784">
    <property type="entry name" value="HAD-like"/>
    <property type="match status" value="1"/>
</dbReference>
<dbReference type="Proteomes" id="UP001530400">
    <property type="component" value="Unassembled WGS sequence"/>
</dbReference>
<keyword evidence="8" id="KW-1278">Translocase</keyword>
<feature type="chain" id="PRO_5044763115" description="Cation-transporting P-type ATPase N-terminal domain-containing protein" evidence="12">
    <location>
        <begin position="21"/>
        <end position="1433"/>
    </location>
</feature>
<evidence type="ECO:0000256" key="2">
    <source>
        <dbReference type="ARBA" id="ARBA00006000"/>
    </source>
</evidence>
<accession>A0ABD3MTM0</accession>
<keyword evidence="5" id="KW-0547">Nucleotide-binding</keyword>
<evidence type="ECO:0000256" key="3">
    <source>
        <dbReference type="ARBA" id="ARBA00022692"/>
    </source>
</evidence>
<dbReference type="Gene3D" id="3.40.1110.10">
    <property type="entry name" value="Calcium-transporting ATPase, cytoplasmic domain N"/>
    <property type="match status" value="1"/>
</dbReference>
<comment type="similarity">
    <text evidence="2">Belongs to the cation transport ATPase (P-type) (TC 3.A.3) family. Type V subfamily.</text>
</comment>
<dbReference type="EMBL" id="JALLPJ020001371">
    <property type="protein sequence ID" value="KAL3767253.1"/>
    <property type="molecule type" value="Genomic_DNA"/>
</dbReference>
<evidence type="ECO:0000313" key="15">
    <source>
        <dbReference type="EMBL" id="KAL3767253.1"/>
    </source>
</evidence>
<dbReference type="InterPro" id="IPR044492">
    <property type="entry name" value="P_typ_ATPase_HD_dom"/>
</dbReference>
<dbReference type="InterPro" id="IPR059000">
    <property type="entry name" value="ATPase_P-type_domA"/>
</dbReference>
<gene>
    <name evidence="15" type="ORF">ACHAWO_003937</name>
</gene>
<dbReference type="NCBIfam" id="TIGR01494">
    <property type="entry name" value="ATPase_P-type"/>
    <property type="match status" value="1"/>
</dbReference>
<evidence type="ECO:0000256" key="1">
    <source>
        <dbReference type="ARBA" id="ARBA00004141"/>
    </source>
</evidence>
<comment type="subcellular location">
    <subcellularLocation>
        <location evidence="1">Membrane</location>
        <topology evidence="1">Multi-pass membrane protein</topology>
    </subcellularLocation>
</comment>
<evidence type="ECO:0000256" key="8">
    <source>
        <dbReference type="ARBA" id="ARBA00022967"/>
    </source>
</evidence>
<dbReference type="Pfam" id="PF00122">
    <property type="entry name" value="E1-E2_ATPase"/>
    <property type="match status" value="1"/>
</dbReference>
<feature type="transmembrane region" description="Helical" evidence="11">
    <location>
        <begin position="366"/>
        <end position="388"/>
    </location>
</feature>
<organism evidence="15 16">
    <name type="scientific">Cyclotella atomus</name>
    <dbReference type="NCBI Taxonomy" id="382360"/>
    <lineage>
        <taxon>Eukaryota</taxon>
        <taxon>Sar</taxon>
        <taxon>Stramenopiles</taxon>
        <taxon>Ochrophyta</taxon>
        <taxon>Bacillariophyta</taxon>
        <taxon>Coscinodiscophyceae</taxon>
        <taxon>Thalassiosirophycidae</taxon>
        <taxon>Stephanodiscales</taxon>
        <taxon>Stephanodiscaceae</taxon>
        <taxon>Cyclotella</taxon>
    </lineage>
</organism>
<evidence type="ECO:0000256" key="11">
    <source>
        <dbReference type="SAM" id="Phobius"/>
    </source>
</evidence>
<evidence type="ECO:0008006" key="17">
    <source>
        <dbReference type="Google" id="ProtNLM"/>
    </source>
</evidence>
<dbReference type="SFLD" id="SFLDS00003">
    <property type="entry name" value="Haloacid_Dehalogenase"/>
    <property type="match status" value="1"/>
</dbReference>
<feature type="domain" description="P-type ATPase A" evidence="13">
    <location>
        <begin position="548"/>
        <end position="663"/>
    </location>
</feature>
<comment type="caution">
    <text evidence="15">The sequence shown here is derived from an EMBL/GenBank/DDBJ whole genome shotgun (WGS) entry which is preliminary data.</text>
</comment>
<evidence type="ECO:0000256" key="5">
    <source>
        <dbReference type="ARBA" id="ARBA00022741"/>
    </source>
</evidence>
<dbReference type="InterPro" id="IPR023214">
    <property type="entry name" value="HAD_sf"/>
</dbReference>
<evidence type="ECO:0000259" key="14">
    <source>
        <dbReference type="Pfam" id="PF00690"/>
    </source>
</evidence>
<keyword evidence="4" id="KW-0479">Metal-binding</keyword>
<dbReference type="GO" id="GO:0005524">
    <property type="term" value="F:ATP binding"/>
    <property type="evidence" value="ECO:0007669"/>
    <property type="project" value="UniProtKB-KW"/>
</dbReference>
<dbReference type="SUPFAM" id="SSF81660">
    <property type="entry name" value="Metal cation-transporting ATPase, ATP-binding domain N"/>
    <property type="match status" value="1"/>
</dbReference>
<evidence type="ECO:0000313" key="16">
    <source>
        <dbReference type="Proteomes" id="UP001530400"/>
    </source>
</evidence>
<feature type="transmembrane region" description="Helical" evidence="11">
    <location>
        <begin position="260"/>
        <end position="289"/>
    </location>
</feature>
<keyword evidence="12" id="KW-0732">Signal</keyword>
<sequence>MIRHLLMVAALGLAILKATATTFNDSSTSTSITPPSPLSIEPQKSIWHAFDGIPILLARKSSRKLTSSLSSSSPHDDSSTQSHRSLAFGDYADPTFTCPATTTCPLICTNSTDDCPTTCALANPDSNHEFELCADGTCADLTLGEECSGDLESPCTCKGLEFTCAKVVNFYDDCFGMYQEYYDVNAECVANEEENLPQVDFTGPIFISCYAILGIVTISMFGWCAWNQRMSPVQGSCVELMAVKGGGEEKWMQTGYRRSLVGMVLNALILVVILGFQALLAFLTIEYYVQQEAEGLSNLKVIFADEIQVLMAFEIVWMTGFVWCFLLKWPASIQSMCLRRCLPCRAGYIAVSAPVRAVDTSYEKKCIVNFIWFLMDGFYAFMDAIFSIKSEGGETGLRYKTEFCKVRTDKETGSRYFYFRMRRYIYDESTSMFIPGRLDITEGATIGNWLNKDTLHKGLTSNEATQRLGVVGPNILDLKKPTVLGCIIREFSKPFYLYQNFMVWTWAPYWYYYMAIVQTVVRVSGGLVVSVFQYMADMDLYRLMVVDGTVQVVRDGELVTLNQTDVVPGDVVKVTPGIAYFDMAILQSQRLLVDESALTGEVHPVAKLALDPSNQESFYSQNAFKSSTISAGTTVLECAEGEGMDGVLAICTETGSFTAKGELLSDVLSYERHQFKFDTEVKLVLFILLVEMAVLVSVVLHVIEDHWVYAWFYAMFVAGTCLPPLLPTVFVVSVGISCKRLQAKRITCTDSTAILVAGKVKRAFFDKTGTLTEQGLRFVSARKADDLGKSAMSTTDSDMDIMYDPELQLGLSVCHTLTSNGNGDLIGPAVDRMAFSAVHSSSLLNEHSIRFGDEIIQYLKRFEFDHHTMTQSVIIQKPNGEKIVFVKGAPDCIRKLCVPSSLPNGFSDHARFAARNGVYQLAMGRASYTSDKDMNEVQRSDIERDLEFLCCVNFQNAMKYDTPRVISELKEGRVDSAIVTGDNVLTGIYIAKKAGIIEHDKHVILGAAVIDDSIQWVDASDDSEVGDPLVSFPDDSVLAMTGDVWNHLIQYDPKAALTLAKKTLVFGRLTPNDKVSIVSTFVENGAITLMCGDGGNDCGALKAAHLGIALSDAEASVVAPFTSLDKTITSVTEVLREGRCALASAFASYKYMIMYGQVESINQVVNAYFSITFSEWCWVFMDGIWPITMAFSLPLSKAAAKLSPKRPTASILGPHTLSSACGVLAINFLFLVCGLVLLLNQDWYQCRKWDSNDVSNVNTIGDNYEASVIFIITGYQYISSAAAFNFGYTYRASWIRNYVFVFFFTLWTAFQFIATLTATKFSCIWRLNCTNDNATRFVVYPDPQPIFNNFNTTLMPTSFRGMLVALVIANLIIVCAWDYFVVNRMLPCFKKHVVGDVEKKSSSMSLELTKRTNTNHLTAKESLLSSGVVESSC</sequence>
<keyword evidence="9 11" id="KW-1133">Transmembrane helix</keyword>
<protein>
    <recommendedName>
        <fullName evidence="17">Cation-transporting P-type ATPase N-terminal domain-containing protein</fullName>
    </recommendedName>
</protein>
<feature type="signal peptide" evidence="12">
    <location>
        <begin position="1"/>
        <end position="20"/>
    </location>
</feature>
<reference evidence="15 16" key="1">
    <citation type="submission" date="2024-10" db="EMBL/GenBank/DDBJ databases">
        <title>Updated reference genomes for cyclostephanoid diatoms.</title>
        <authorList>
            <person name="Roberts W.R."/>
            <person name="Alverson A.J."/>
        </authorList>
    </citation>
    <scope>NUCLEOTIDE SEQUENCE [LARGE SCALE GENOMIC DNA]</scope>
    <source>
        <strain evidence="15 16">AJA010-31</strain>
    </source>
</reference>
<dbReference type="SUPFAM" id="SSF81665">
    <property type="entry name" value="Calcium ATPase, transmembrane domain M"/>
    <property type="match status" value="1"/>
</dbReference>
<evidence type="ECO:0000256" key="10">
    <source>
        <dbReference type="ARBA" id="ARBA00023136"/>
    </source>
</evidence>
<keyword evidence="10 11" id="KW-0472">Membrane</keyword>
<dbReference type="InterPro" id="IPR008250">
    <property type="entry name" value="ATPase_P-typ_transduc_dom_A_sf"/>
</dbReference>
<dbReference type="InterPro" id="IPR023299">
    <property type="entry name" value="ATPase_P-typ_cyto_dom_N"/>
</dbReference>
<keyword evidence="3 11" id="KW-0812">Transmembrane</keyword>
<keyword evidence="6" id="KW-0067">ATP-binding</keyword>
<proteinExistence type="inferred from homology"/>
<dbReference type="InterPro" id="IPR001757">
    <property type="entry name" value="P_typ_ATPase"/>
</dbReference>
<feature type="transmembrane region" description="Helical" evidence="11">
    <location>
        <begin position="205"/>
        <end position="226"/>
    </location>
</feature>
<feature type="transmembrane region" description="Helical" evidence="11">
    <location>
        <begin position="309"/>
        <end position="329"/>
    </location>
</feature>
<dbReference type="InterPro" id="IPR004014">
    <property type="entry name" value="ATPase_P-typ_cation-transptr_N"/>
</dbReference>
<feature type="transmembrane region" description="Helical" evidence="11">
    <location>
        <begin position="1298"/>
        <end position="1318"/>
    </location>
</feature>
<dbReference type="PANTHER" id="PTHR45630">
    <property type="entry name" value="CATION-TRANSPORTING ATPASE-RELATED"/>
    <property type="match status" value="1"/>
</dbReference>
<dbReference type="SFLD" id="SFLDF00027">
    <property type="entry name" value="p-type_atpase"/>
    <property type="match status" value="1"/>
</dbReference>
<evidence type="ECO:0000256" key="7">
    <source>
        <dbReference type="ARBA" id="ARBA00022842"/>
    </source>
</evidence>
<evidence type="ECO:0000256" key="12">
    <source>
        <dbReference type="SAM" id="SignalP"/>
    </source>
</evidence>
<dbReference type="GO" id="GO:0016020">
    <property type="term" value="C:membrane"/>
    <property type="evidence" value="ECO:0007669"/>
    <property type="project" value="UniProtKB-SubCell"/>
</dbReference>
<evidence type="ECO:0000259" key="13">
    <source>
        <dbReference type="Pfam" id="PF00122"/>
    </source>
</evidence>
<feature type="transmembrane region" description="Helical" evidence="11">
    <location>
        <begin position="709"/>
        <end position="736"/>
    </location>
</feature>
<evidence type="ECO:0000256" key="4">
    <source>
        <dbReference type="ARBA" id="ARBA00022723"/>
    </source>
</evidence>
<dbReference type="Gene3D" id="3.40.50.1000">
    <property type="entry name" value="HAD superfamily/HAD-like"/>
    <property type="match status" value="1"/>
</dbReference>
<dbReference type="SUPFAM" id="SSF81653">
    <property type="entry name" value="Calcium ATPase, transduction domain A"/>
    <property type="match status" value="1"/>
</dbReference>
<feature type="transmembrane region" description="Helical" evidence="11">
    <location>
        <begin position="1362"/>
        <end position="1382"/>
    </location>
</feature>
<feature type="domain" description="Cation-transporting P-type ATPase N-terminal" evidence="14">
    <location>
        <begin position="453"/>
        <end position="497"/>
    </location>
</feature>
<feature type="transmembrane region" description="Helical" evidence="11">
    <location>
        <begin position="1216"/>
        <end position="1239"/>
    </location>
</feature>
<dbReference type="InterPro" id="IPR006544">
    <property type="entry name" value="P-type_TPase_V"/>
</dbReference>
<evidence type="ECO:0000256" key="6">
    <source>
        <dbReference type="ARBA" id="ARBA00022840"/>
    </source>
</evidence>
<dbReference type="SFLD" id="SFLDG00002">
    <property type="entry name" value="C1.7:_P-type_atpase_like"/>
    <property type="match status" value="1"/>
</dbReference>
<dbReference type="PRINTS" id="PR00119">
    <property type="entry name" value="CATATPASE"/>
</dbReference>
<dbReference type="PANTHER" id="PTHR45630:SF11">
    <property type="entry name" value="CATION-TRANSPORTING P-TYPE ATPASE N-TERMINAL DOMAIN-CONTAINING PROTEIN"/>
    <property type="match status" value="1"/>
</dbReference>